<dbReference type="RefSeq" id="WP_149027340.1">
    <property type="nucleotide sequence ID" value="NZ_CP014782.1"/>
</dbReference>
<keyword evidence="2" id="KW-1185">Reference proteome</keyword>
<protein>
    <submittedName>
        <fullName evidence="1">Uncharacterized protein</fullName>
    </submittedName>
</protein>
<dbReference type="KEGG" id="spsw:Sps_04678"/>
<dbReference type="Proteomes" id="UP000189545">
    <property type="component" value="Chromosome"/>
</dbReference>
<evidence type="ECO:0000313" key="2">
    <source>
        <dbReference type="Proteomes" id="UP000189545"/>
    </source>
</evidence>
<dbReference type="EMBL" id="CP014782">
    <property type="protein sequence ID" value="AQS39761.1"/>
    <property type="molecule type" value="Genomic_DNA"/>
</dbReference>
<gene>
    <name evidence="1" type="ORF">Sps_04678</name>
</gene>
<sequence>MVNPKVRQGEQNVPVLYKRGDGYYSNTRLLSQPAHSTPKPTNICDLNPRSLARVVWVCSDIHMPIIRQGKITREEDVRRPSSYQEEHSMHT</sequence>
<organism evidence="1 2">
    <name type="scientific">Shewanella psychrophila</name>
    <dbReference type="NCBI Taxonomy" id="225848"/>
    <lineage>
        <taxon>Bacteria</taxon>
        <taxon>Pseudomonadati</taxon>
        <taxon>Pseudomonadota</taxon>
        <taxon>Gammaproteobacteria</taxon>
        <taxon>Alteromonadales</taxon>
        <taxon>Shewanellaceae</taxon>
        <taxon>Shewanella</taxon>
    </lineage>
</organism>
<name>A0A1S6HW81_9GAMM</name>
<accession>A0A1S6HW81</accession>
<dbReference type="AlphaFoldDB" id="A0A1S6HW81"/>
<evidence type="ECO:0000313" key="1">
    <source>
        <dbReference type="EMBL" id="AQS39761.1"/>
    </source>
</evidence>
<reference evidence="1 2" key="1">
    <citation type="submission" date="2016-03" db="EMBL/GenBank/DDBJ databases">
        <title>Complete genome sequence of Shewanella psychrophila WP2, a deep sea bacterium isolated from west Pacific sediment.</title>
        <authorList>
            <person name="Xu G."/>
            <person name="Jian H."/>
        </authorList>
    </citation>
    <scope>NUCLEOTIDE SEQUENCE [LARGE SCALE GENOMIC DNA]</scope>
    <source>
        <strain evidence="1 2">WP2</strain>
    </source>
</reference>
<proteinExistence type="predicted"/>